<evidence type="ECO:0000313" key="5">
    <source>
        <dbReference type="Proteomes" id="UP000252139"/>
    </source>
</evidence>
<gene>
    <name evidence="4" type="primary">TMCO7_2</name>
    <name evidence="4" type="ORF">CU097_004009</name>
</gene>
<sequence>MNELNWMEEKKSMEEVPYINQVFSTDRISPLLPSPPIGKESFLLPSRSSSIGGTQASSWHPLWNSGDSIWKTNEDSVVRQRSNSMIPYTTAAALEDYFQPRKGLQKRHSMVSTEYDFVYRQEGAYRPPTPPFQEPVVINPTSVSANVQQLGKGIPIHQVKSNEIYQVQFKLNRNDYFYLNKHENIKVNDYVVVEGDRGFDMGKVIDIVEKRKVTDKYIKQLYCKASNVDIENYLTKEQEEQKALAICQWKIKQKNLKMKVIDAEYQWDRRKLTFYFHASERIDFRDLVRELFKIYKTRIWMSYESDKDFLGVRDLRLIHTLLEIVVSWGFYPCLLPGVGLPLSKRVKSGYTNQEIFANDEDEEQTKQVSTKALHDLYDLVTPLVDLIAQSEKVPESKGYTTVASILMTRHLTDLYAAILELAYVPATEIRASVSDTDTLENELPMTPGHLLSSAKKEVGLPREKRDKCARMFMWLFDRSDVQRAMESLMSLISTSSLHPVPSWLRTICGRFLSRILLKPNGVAIVLEFTIGQVEQLQLAQLESISKLILSVPQQMTSIESYYSVITPQLLSLLQNETVSATTSQAVTFIIGRIITKHPKLGKTYLVDKIVDPLVSGWNQQEYDESNEDLMDRVILDEEVLSDLLKTLHKLMIGGEPSPLMIQTCLSSSISCLYHLYEFTVQSKSGLRETVLDLLLTYFRITTTADGVRELKRILLNKVDISGERVAYFAPGPSGGATLRLRRKPKALAKNDLPLNADVLVQFLEKLGDLDLSGDIFVFLLNEYSSLQARKTDPTIILLTLNLIMGMLDKLGPSILSKPTQIVSFAINIIDSYVDKMTTGTKEKTTEKSSFPDITRIVSEEEKEALEDELSSEEDVESLILAINLLRAVMHENEELDEKSVQLLKSCLEPLKKLENHPVELVHESANEFLLAITSYLSAQTISNRKQQPSLEASKEKYREAMKSLQDDLLPIRAHGMGILKDMALAKDPLVSSGEGLSQLLDIFVRLIQDEDSYIYLNAVKGLSAMTDAYGNDIIKKLGDIYKDKNQKLDNRLRIGEALLQTVQRCGDALGKYVDTLFNPLEAVLERRDEDSHLRVSALSVLGMACQTCPVALYGQTPELVQWVLNILDFEKNSEVRRAATVLILSLFRGLAQQTLYEYPTESLRRTYRTLRYIEETDPDELTRYQARVALSDLDTIMRNELFKNSKSQVYSIK</sequence>
<dbReference type="PROSITE" id="PS51411">
    <property type="entry name" value="PSP1_C"/>
    <property type="match status" value="1"/>
</dbReference>
<comment type="caution">
    <text evidence="4">The sequence shown here is derived from an EMBL/GenBank/DDBJ whole genome shotgun (WGS) entry which is preliminary data.</text>
</comment>
<evidence type="ECO:0000256" key="2">
    <source>
        <dbReference type="PROSITE-ProRule" id="PRU00103"/>
    </source>
</evidence>
<feature type="domain" description="PSP1 C-terminal" evidence="3">
    <location>
        <begin position="219"/>
        <end position="304"/>
    </location>
</feature>
<evidence type="ECO:0000256" key="1">
    <source>
        <dbReference type="ARBA" id="ARBA00005724"/>
    </source>
</evidence>
<accession>A0A367JJT2</accession>
<reference evidence="4 5" key="1">
    <citation type="journal article" date="2018" name="G3 (Bethesda)">
        <title>Phylogenetic and Phylogenomic Definition of Rhizopus Species.</title>
        <authorList>
            <person name="Gryganskyi A.P."/>
            <person name="Golan J."/>
            <person name="Dolatabadi S."/>
            <person name="Mondo S."/>
            <person name="Robb S."/>
            <person name="Idnurm A."/>
            <person name="Muszewska A."/>
            <person name="Steczkiewicz K."/>
            <person name="Masonjones S."/>
            <person name="Liao H.L."/>
            <person name="Gajdeczka M.T."/>
            <person name="Anike F."/>
            <person name="Vuek A."/>
            <person name="Anishchenko I.M."/>
            <person name="Voigt K."/>
            <person name="de Hoog G.S."/>
            <person name="Smith M.E."/>
            <person name="Heitman J."/>
            <person name="Vilgalys R."/>
            <person name="Stajich J.E."/>
        </authorList>
    </citation>
    <scope>NUCLEOTIDE SEQUENCE [LARGE SCALE GENOMIC DNA]</scope>
    <source>
        <strain evidence="4 5">CBS 357.93</strain>
    </source>
</reference>
<proteinExistence type="inferred from homology"/>
<dbReference type="Proteomes" id="UP000252139">
    <property type="component" value="Unassembled WGS sequence"/>
</dbReference>
<dbReference type="InterPro" id="IPR057407">
    <property type="entry name" value="HEAT_TANGO6"/>
</dbReference>
<dbReference type="Pfam" id="PF04468">
    <property type="entry name" value="PSP1"/>
    <property type="match status" value="1"/>
</dbReference>
<name>A0A367JJT2_RHIAZ</name>
<evidence type="ECO:0000313" key="4">
    <source>
        <dbReference type="EMBL" id="RCH90145.1"/>
    </source>
</evidence>
<dbReference type="InterPro" id="IPR019414">
    <property type="entry name" value="Rtp1_C2"/>
</dbReference>
<dbReference type="InterPro" id="IPR011989">
    <property type="entry name" value="ARM-like"/>
</dbReference>
<dbReference type="InterPro" id="IPR016024">
    <property type="entry name" value="ARM-type_fold"/>
</dbReference>
<keyword evidence="4" id="KW-0812">Transmembrane</keyword>
<feature type="repeat" description="HEAT" evidence="2">
    <location>
        <begin position="999"/>
        <end position="1037"/>
    </location>
</feature>
<dbReference type="InterPro" id="IPR007557">
    <property type="entry name" value="PSP1_C"/>
</dbReference>
<keyword evidence="4" id="KW-0472">Membrane</keyword>
<dbReference type="AlphaFoldDB" id="A0A367JJT2"/>
<protein>
    <submittedName>
        <fullName evidence="4">Transmembrane and coiled-coil domains-containing protein 7</fullName>
    </submittedName>
</protein>
<dbReference type="InterPro" id="IPR057347">
    <property type="entry name" value="TANGO6_N"/>
</dbReference>
<dbReference type="PANTHER" id="PTHR20959:SF1">
    <property type="entry name" value="TRANSPORT AND GOLGI ORGANIZATION PROTEIN 6 HOMOLOG"/>
    <property type="match status" value="1"/>
</dbReference>
<dbReference type="EMBL" id="PJQL01001169">
    <property type="protein sequence ID" value="RCH90145.1"/>
    <property type="molecule type" value="Genomic_DNA"/>
</dbReference>
<dbReference type="OrthoDB" id="39591at2759"/>
<comment type="similarity">
    <text evidence="1">Belongs to the Tango6 family.</text>
</comment>
<dbReference type="InterPro" id="IPR039600">
    <property type="entry name" value="TANGO6/Rtp1"/>
</dbReference>
<dbReference type="PROSITE" id="PS50077">
    <property type="entry name" value="HEAT_REPEAT"/>
    <property type="match status" value="1"/>
</dbReference>
<dbReference type="Pfam" id="PF10304">
    <property type="entry name" value="RTP1_C2"/>
    <property type="match status" value="1"/>
</dbReference>
<dbReference type="Pfam" id="PF10363">
    <property type="entry name" value="RTP1_C1"/>
    <property type="match status" value="1"/>
</dbReference>
<dbReference type="InterPro" id="IPR019451">
    <property type="entry name" value="Rtp1_C1"/>
</dbReference>
<dbReference type="Gene3D" id="1.25.10.10">
    <property type="entry name" value="Leucine-rich Repeat Variant"/>
    <property type="match status" value="1"/>
</dbReference>
<organism evidence="4 5">
    <name type="scientific">Rhizopus azygosporus</name>
    <name type="common">Rhizopus microsporus var. azygosporus</name>
    <dbReference type="NCBI Taxonomy" id="86630"/>
    <lineage>
        <taxon>Eukaryota</taxon>
        <taxon>Fungi</taxon>
        <taxon>Fungi incertae sedis</taxon>
        <taxon>Mucoromycota</taxon>
        <taxon>Mucoromycotina</taxon>
        <taxon>Mucoromycetes</taxon>
        <taxon>Mucorales</taxon>
        <taxon>Mucorineae</taxon>
        <taxon>Rhizopodaceae</taxon>
        <taxon>Rhizopus</taxon>
    </lineage>
</organism>
<dbReference type="InterPro" id="IPR021133">
    <property type="entry name" value="HEAT_type_2"/>
</dbReference>
<dbReference type="Pfam" id="PF25267">
    <property type="entry name" value="TANGO6_N"/>
    <property type="match status" value="1"/>
</dbReference>
<dbReference type="GO" id="GO:0009306">
    <property type="term" value="P:protein secretion"/>
    <property type="evidence" value="ECO:0007669"/>
    <property type="project" value="TreeGrafter"/>
</dbReference>
<dbReference type="STRING" id="86630.A0A367JJT2"/>
<dbReference type="Pfam" id="PF23565">
    <property type="entry name" value="ARM_TANGO6"/>
    <property type="match status" value="1"/>
</dbReference>
<dbReference type="NCBIfam" id="NF041131">
    <property type="entry name" value="RicT_YaaT_fam"/>
    <property type="match status" value="1"/>
</dbReference>
<dbReference type="SUPFAM" id="SSF48371">
    <property type="entry name" value="ARM repeat"/>
    <property type="match status" value="2"/>
</dbReference>
<dbReference type="PANTHER" id="PTHR20959">
    <property type="entry name" value="TRANSPORT AND GOLGI ORGANIZATION PROTEIN 6 FAMILY MEMBER"/>
    <property type="match status" value="1"/>
</dbReference>
<evidence type="ECO:0000259" key="3">
    <source>
        <dbReference type="PROSITE" id="PS51411"/>
    </source>
</evidence>
<keyword evidence="5" id="KW-1185">Reference proteome</keyword>